<feature type="compositionally biased region" description="Basic and acidic residues" evidence="1">
    <location>
        <begin position="76"/>
        <end position="85"/>
    </location>
</feature>
<evidence type="ECO:0000313" key="3">
    <source>
        <dbReference type="Proteomes" id="UP000314294"/>
    </source>
</evidence>
<proteinExistence type="predicted"/>
<organism evidence="2 3">
    <name type="scientific">Liparis tanakae</name>
    <name type="common">Tanaka's snailfish</name>
    <dbReference type="NCBI Taxonomy" id="230148"/>
    <lineage>
        <taxon>Eukaryota</taxon>
        <taxon>Metazoa</taxon>
        <taxon>Chordata</taxon>
        <taxon>Craniata</taxon>
        <taxon>Vertebrata</taxon>
        <taxon>Euteleostomi</taxon>
        <taxon>Actinopterygii</taxon>
        <taxon>Neopterygii</taxon>
        <taxon>Teleostei</taxon>
        <taxon>Neoteleostei</taxon>
        <taxon>Acanthomorphata</taxon>
        <taxon>Eupercaria</taxon>
        <taxon>Perciformes</taxon>
        <taxon>Cottioidei</taxon>
        <taxon>Cottales</taxon>
        <taxon>Liparidae</taxon>
        <taxon>Liparis</taxon>
    </lineage>
</organism>
<dbReference type="Proteomes" id="UP000314294">
    <property type="component" value="Unassembled WGS sequence"/>
</dbReference>
<feature type="compositionally biased region" description="Low complexity" evidence="1">
    <location>
        <begin position="122"/>
        <end position="133"/>
    </location>
</feature>
<feature type="region of interest" description="Disordered" evidence="1">
    <location>
        <begin position="1"/>
        <end position="42"/>
    </location>
</feature>
<evidence type="ECO:0000256" key="1">
    <source>
        <dbReference type="SAM" id="MobiDB-lite"/>
    </source>
</evidence>
<protein>
    <submittedName>
        <fullName evidence="2">Uncharacterized protein</fullName>
    </submittedName>
</protein>
<feature type="compositionally biased region" description="Basic and acidic residues" evidence="1">
    <location>
        <begin position="32"/>
        <end position="42"/>
    </location>
</feature>
<keyword evidence="3" id="KW-1185">Reference proteome</keyword>
<feature type="region of interest" description="Disordered" evidence="1">
    <location>
        <begin position="58"/>
        <end position="133"/>
    </location>
</feature>
<dbReference type="EMBL" id="SRLO01009272">
    <property type="protein sequence ID" value="TNN26910.1"/>
    <property type="molecule type" value="Genomic_DNA"/>
</dbReference>
<dbReference type="AlphaFoldDB" id="A0A4Z2EED3"/>
<reference evidence="2 3" key="1">
    <citation type="submission" date="2019-03" db="EMBL/GenBank/DDBJ databases">
        <title>First draft genome of Liparis tanakae, snailfish: a comprehensive survey of snailfish specific genes.</title>
        <authorList>
            <person name="Kim W."/>
            <person name="Song I."/>
            <person name="Jeong J.-H."/>
            <person name="Kim D."/>
            <person name="Kim S."/>
            <person name="Ryu S."/>
            <person name="Song J.Y."/>
            <person name="Lee S.K."/>
        </authorList>
    </citation>
    <scope>NUCLEOTIDE SEQUENCE [LARGE SCALE GENOMIC DNA]</scope>
    <source>
        <tissue evidence="2">Muscle</tissue>
    </source>
</reference>
<gene>
    <name evidence="2" type="ORF">EYF80_062947</name>
</gene>
<comment type="caution">
    <text evidence="2">The sequence shown here is derived from an EMBL/GenBank/DDBJ whole genome shotgun (WGS) entry which is preliminary data.</text>
</comment>
<accession>A0A4Z2EED3</accession>
<sequence length="133" mass="14079">MKLFPGELDSGAAVLGGCNSRKSSREPGVIKGTREEQLPGDRDRYRLTERWFPVPLETRVRTVAPPNSPPPSPPPHPKESGEKTEPGAAAALEESRGPIPTAPGLNLLQRSWGCGGGGRGAGSWSCTGEKNPK</sequence>
<name>A0A4Z2EED3_9TELE</name>
<feature type="compositionally biased region" description="Pro residues" evidence="1">
    <location>
        <begin position="66"/>
        <end position="75"/>
    </location>
</feature>
<evidence type="ECO:0000313" key="2">
    <source>
        <dbReference type="EMBL" id="TNN26910.1"/>
    </source>
</evidence>